<evidence type="ECO:0000313" key="8">
    <source>
        <dbReference type="EMBL" id="KAJ5100390.1"/>
    </source>
</evidence>
<dbReference type="PANTHER" id="PTHR19432:SF35">
    <property type="entry name" value="SOLUTE CARRIER FAMILY 45 MEMBER 3 ISOFORM X1"/>
    <property type="match status" value="1"/>
</dbReference>
<reference evidence="8" key="1">
    <citation type="submission" date="2022-11" db="EMBL/GenBank/DDBJ databases">
        <authorList>
            <person name="Petersen C."/>
        </authorList>
    </citation>
    <scope>NUCLEOTIDE SEQUENCE</scope>
    <source>
        <strain evidence="8">IBT 30069</strain>
    </source>
</reference>
<keyword evidence="2" id="KW-0813">Transport</keyword>
<reference evidence="8" key="2">
    <citation type="journal article" date="2023" name="IMA Fungus">
        <title>Comparative genomic study of the Penicillium genus elucidates a diverse pangenome and 15 lateral gene transfer events.</title>
        <authorList>
            <person name="Petersen C."/>
            <person name="Sorensen T."/>
            <person name="Nielsen M.R."/>
            <person name="Sondergaard T.E."/>
            <person name="Sorensen J.L."/>
            <person name="Fitzpatrick D.A."/>
            <person name="Frisvad J.C."/>
            <person name="Nielsen K.L."/>
        </authorList>
    </citation>
    <scope>NUCLEOTIDE SEQUENCE</scope>
    <source>
        <strain evidence="8">IBT 30069</strain>
    </source>
</reference>
<evidence type="ECO:0000256" key="5">
    <source>
        <dbReference type="ARBA" id="ARBA00023136"/>
    </source>
</evidence>
<evidence type="ECO:0000256" key="4">
    <source>
        <dbReference type="ARBA" id="ARBA00022989"/>
    </source>
</evidence>
<feature type="transmembrane region" description="Helical" evidence="7">
    <location>
        <begin position="479"/>
        <end position="498"/>
    </location>
</feature>
<dbReference type="SUPFAM" id="SSF103473">
    <property type="entry name" value="MFS general substrate transporter"/>
    <property type="match status" value="2"/>
</dbReference>
<feature type="compositionally biased region" description="Low complexity" evidence="6">
    <location>
        <begin position="544"/>
        <end position="558"/>
    </location>
</feature>
<feature type="transmembrane region" description="Helical" evidence="7">
    <location>
        <begin position="504"/>
        <end position="525"/>
    </location>
</feature>
<feature type="transmembrane region" description="Helical" evidence="7">
    <location>
        <begin position="368"/>
        <end position="389"/>
    </location>
</feature>
<evidence type="ECO:0008006" key="10">
    <source>
        <dbReference type="Google" id="ProtNLM"/>
    </source>
</evidence>
<accession>A0A9W9FHT5</accession>
<name>A0A9W9FHT5_9EURO</name>
<dbReference type="Gene3D" id="1.20.1250.20">
    <property type="entry name" value="MFS general substrate transporter like domains"/>
    <property type="match status" value="1"/>
</dbReference>
<comment type="subcellular location">
    <subcellularLocation>
        <location evidence="1">Membrane</location>
        <topology evidence="1">Multi-pass membrane protein</topology>
    </subcellularLocation>
</comment>
<keyword evidence="3 7" id="KW-0812">Transmembrane</keyword>
<gene>
    <name evidence="8" type="ORF">N7456_006442</name>
</gene>
<dbReference type="EMBL" id="JAPQKH010000004">
    <property type="protein sequence ID" value="KAJ5100390.1"/>
    <property type="molecule type" value="Genomic_DNA"/>
</dbReference>
<evidence type="ECO:0000256" key="2">
    <source>
        <dbReference type="ARBA" id="ARBA00022448"/>
    </source>
</evidence>
<dbReference type="Pfam" id="PF13347">
    <property type="entry name" value="MFS_2"/>
    <property type="match status" value="1"/>
</dbReference>
<keyword evidence="5 7" id="KW-0472">Membrane</keyword>
<feature type="transmembrane region" description="Helical" evidence="7">
    <location>
        <begin position="136"/>
        <end position="154"/>
    </location>
</feature>
<organism evidence="8 9">
    <name type="scientific">Penicillium angulare</name>
    <dbReference type="NCBI Taxonomy" id="116970"/>
    <lineage>
        <taxon>Eukaryota</taxon>
        <taxon>Fungi</taxon>
        <taxon>Dikarya</taxon>
        <taxon>Ascomycota</taxon>
        <taxon>Pezizomycotina</taxon>
        <taxon>Eurotiomycetes</taxon>
        <taxon>Eurotiomycetidae</taxon>
        <taxon>Eurotiales</taxon>
        <taxon>Aspergillaceae</taxon>
        <taxon>Penicillium</taxon>
    </lineage>
</organism>
<dbReference type="GO" id="GO:0008506">
    <property type="term" value="F:sucrose:proton symporter activity"/>
    <property type="evidence" value="ECO:0007669"/>
    <property type="project" value="TreeGrafter"/>
</dbReference>
<keyword evidence="4 7" id="KW-1133">Transmembrane helix</keyword>
<comment type="caution">
    <text evidence="8">The sequence shown here is derived from an EMBL/GenBank/DDBJ whole genome shotgun (WGS) entry which is preliminary data.</text>
</comment>
<feature type="transmembrane region" description="Helical" evidence="7">
    <location>
        <begin position="94"/>
        <end position="115"/>
    </location>
</feature>
<feature type="compositionally biased region" description="Polar residues" evidence="6">
    <location>
        <begin position="1"/>
        <end position="14"/>
    </location>
</feature>
<feature type="transmembrane region" description="Helical" evidence="7">
    <location>
        <begin position="174"/>
        <end position="193"/>
    </location>
</feature>
<dbReference type="GO" id="GO:0005886">
    <property type="term" value="C:plasma membrane"/>
    <property type="evidence" value="ECO:0007669"/>
    <property type="project" value="TreeGrafter"/>
</dbReference>
<feature type="region of interest" description="Disordered" evidence="6">
    <location>
        <begin position="542"/>
        <end position="593"/>
    </location>
</feature>
<feature type="transmembrane region" description="Helical" evidence="7">
    <location>
        <begin position="251"/>
        <end position="274"/>
    </location>
</feature>
<evidence type="ECO:0000256" key="7">
    <source>
        <dbReference type="SAM" id="Phobius"/>
    </source>
</evidence>
<protein>
    <recommendedName>
        <fullName evidence="10">Sucrose transporter</fullName>
    </recommendedName>
</protein>
<proteinExistence type="predicted"/>
<sequence length="669" mass="73403">MSDPSPNLQSSVVNERSPLMPRQDGISDAASDLGQYAGIHSEAYDRGQAGNEAEAVDESSKSTWYLILLTISIGGLQVVWSVELSNGSPFLLSLGMSKALLAFVWIAGPLTGTLVQPYIGIRSDNCRISWGKRKPFMIVGGVATIITLMMLAWVKEIVGGFLSVFGADPSSNGTKVVIMIFATVVMFSLDFAINTVQAGIRAFILDNCPTHQQELANAWASRWTGVGNIIGYIFGYMDLPRHLSFLGNTQFKVLCSLASVLLTMTLIISCWYIKERDPRLDGPPSSSNGLGVVEFFQKVFKSIRTLPTQIARVCEVQIAAWVGWFPFLFYSTTYIGQLYVNPIFEENPHLPNDQIDKAWEDATRVGTFALLIYAVISFAANTILPVFVVPTYQGQVHGVEGFTGEERDVLLQGEGDGEGEGNDEHHHTRRLSISAMPGTASEPLYEANANAGSMKDVNEGKPTWVSRLQIPGLTLRRTWLLSHILFAVCTFSTFFISSYQAGSIAVGFIGICWAVTLWAPFALISQEVSRIDLERRLRRQRAITGETPIPTPGPHTGTSYEQVSVEDQDQDDQHTFPNSHEEDQDLEDGRSKASEEENLVQAGIILGLHNVAVSFPQIFSSLICSAIFKVAQKPRGEPWDDSVGWVLRFGGCAALVAAFLTKRLAEGSR</sequence>
<feature type="region of interest" description="Disordered" evidence="6">
    <location>
        <begin position="1"/>
        <end position="29"/>
    </location>
</feature>
<dbReference type="Proteomes" id="UP001149165">
    <property type="component" value="Unassembled WGS sequence"/>
</dbReference>
<keyword evidence="9" id="KW-1185">Reference proteome</keyword>
<dbReference type="AlphaFoldDB" id="A0A9W9FHT5"/>
<feature type="transmembrane region" description="Helical" evidence="7">
    <location>
        <begin position="64"/>
        <end position="82"/>
    </location>
</feature>
<evidence type="ECO:0000256" key="1">
    <source>
        <dbReference type="ARBA" id="ARBA00004141"/>
    </source>
</evidence>
<evidence type="ECO:0000256" key="3">
    <source>
        <dbReference type="ARBA" id="ARBA00022692"/>
    </source>
</evidence>
<dbReference type="OrthoDB" id="28755at2759"/>
<evidence type="ECO:0000313" key="9">
    <source>
        <dbReference type="Proteomes" id="UP001149165"/>
    </source>
</evidence>
<dbReference type="PANTHER" id="PTHR19432">
    <property type="entry name" value="SUGAR TRANSPORTER"/>
    <property type="match status" value="1"/>
</dbReference>
<evidence type="ECO:0000256" key="6">
    <source>
        <dbReference type="SAM" id="MobiDB-lite"/>
    </source>
</evidence>
<dbReference type="InterPro" id="IPR036259">
    <property type="entry name" value="MFS_trans_sf"/>
</dbReference>